<organism evidence="1">
    <name type="scientific">hydrothermal vent metagenome</name>
    <dbReference type="NCBI Taxonomy" id="652676"/>
    <lineage>
        <taxon>unclassified sequences</taxon>
        <taxon>metagenomes</taxon>
        <taxon>ecological metagenomes</taxon>
    </lineage>
</organism>
<sequence>MIIDNKEIIFHIENSAYTVNIGPDLNNEIIDGLKKFLDINQEISIPQLLSAYLRMNSELIELKKGVENQVKNIVHFTS</sequence>
<dbReference type="EMBL" id="UOYO01000042">
    <property type="protein sequence ID" value="VAY88058.1"/>
    <property type="molecule type" value="Genomic_DNA"/>
</dbReference>
<protein>
    <submittedName>
        <fullName evidence="1">Uncharacterized protein</fullName>
    </submittedName>
</protein>
<proteinExistence type="predicted"/>
<accession>A0A3B1DY54</accession>
<gene>
    <name evidence="1" type="ORF">MNB_ARC-1_759</name>
</gene>
<name>A0A3B1DY54_9ZZZZ</name>
<evidence type="ECO:0000313" key="1">
    <source>
        <dbReference type="EMBL" id="VAY88058.1"/>
    </source>
</evidence>
<dbReference type="AlphaFoldDB" id="A0A3B1DY54"/>
<reference evidence="1" key="1">
    <citation type="submission" date="2018-10" db="EMBL/GenBank/DDBJ databases">
        <authorList>
            <person name="Aoki K."/>
        </authorList>
    </citation>
    <scope>NUCLEOTIDE SEQUENCE</scope>
</reference>